<accession>A0A1F6VEF9</accession>
<organism evidence="1 2">
    <name type="scientific">Candidatus Nomurabacteria bacterium RIFCSPHIGHO2_01_FULL_42_15</name>
    <dbReference type="NCBI Taxonomy" id="1801742"/>
    <lineage>
        <taxon>Bacteria</taxon>
        <taxon>Candidatus Nomuraibacteriota</taxon>
    </lineage>
</organism>
<gene>
    <name evidence="1" type="ORF">A2738_03865</name>
</gene>
<proteinExistence type="predicted"/>
<reference evidence="1 2" key="1">
    <citation type="journal article" date="2016" name="Nat. Commun.">
        <title>Thousands of microbial genomes shed light on interconnected biogeochemical processes in an aquifer system.</title>
        <authorList>
            <person name="Anantharaman K."/>
            <person name="Brown C.T."/>
            <person name="Hug L.A."/>
            <person name="Sharon I."/>
            <person name="Castelle C.J."/>
            <person name="Probst A.J."/>
            <person name="Thomas B.C."/>
            <person name="Singh A."/>
            <person name="Wilkins M.J."/>
            <person name="Karaoz U."/>
            <person name="Brodie E.L."/>
            <person name="Williams K.H."/>
            <person name="Hubbard S.S."/>
            <person name="Banfield J.F."/>
        </authorList>
    </citation>
    <scope>NUCLEOTIDE SEQUENCE [LARGE SCALE GENOMIC DNA]</scope>
</reference>
<dbReference type="InterPro" id="IPR029063">
    <property type="entry name" value="SAM-dependent_MTases_sf"/>
</dbReference>
<evidence type="ECO:0008006" key="3">
    <source>
        <dbReference type="Google" id="ProtNLM"/>
    </source>
</evidence>
<sequence length="196" mass="22274">MSGIKTLLRKIVWLKRGIYTSLRKATGKSDYRKWSNNKNLRQDWDTRTEQMAKLIEPGTSVIEFGAGKLVLKTLLPTNCSYTPSDLVHRGEDTIVCDLNNDPLPKFKSYDVAVLSGVFEYVNDVPKVVSHLSHFVDTIIASYAVTDTNKSNRGVMGWVNYYSSVEFIKIFENAGFQCTHTEPYKSQVIYKFTKEGV</sequence>
<evidence type="ECO:0000313" key="2">
    <source>
        <dbReference type="Proteomes" id="UP000178235"/>
    </source>
</evidence>
<dbReference type="AlphaFoldDB" id="A0A1F6VEF9"/>
<evidence type="ECO:0000313" key="1">
    <source>
        <dbReference type="EMBL" id="OGI67956.1"/>
    </source>
</evidence>
<dbReference type="EMBL" id="MFTS01000007">
    <property type="protein sequence ID" value="OGI67956.1"/>
    <property type="molecule type" value="Genomic_DNA"/>
</dbReference>
<protein>
    <recommendedName>
        <fullName evidence="3">Methyltransferase type 11 domain-containing protein</fullName>
    </recommendedName>
</protein>
<dbReference type="Pfam" id="PF13489">
    <property type="entry name" value="Methyltransf_23"/>
    <property type="match status" value="1"/>
</dbReference>
<comment type="caution">
    <text evidence="1">The sequence shown here is derived from an EMBL/GenBank/DDBJ whole genome shotgun (WGS) entry which is preliminary data.</text>
</comment>
<dbReference type="Proteomes" id="UP000178235">
    <property type="component" value="Unassembled WGS sequence"/>
</dbReference>
<dbReference type="SUPFAM" id="SSF53335">
    <property type="entry name" value="S-adenosyl-L-methionine-dependent methyltransferases"/>
    <property type="match status" value="1"/>
</dbReference>
<name>A0A1F6VEF9_9BACT</name>
<dbReference type="Gene3D" id="3.40.50.150">
    <property type="entry name" value="Vaccinia Virus protein VP39"/>
    <property type="match status" value="1"/>
</dbReference>